<dbReference type="Pfam" id="PF00636">
    <property type="entry name" value="Ribonuclease_3"/>
    <property type="match status" value="2"/>
</dbReference>
<dbReference type="SMART" id="SM00535">
    <property type="entry name" value="RIBOc"/>
    <property type="match status" value="2"/>
</dbReference>
<dbReference type="InterPro" id="IPR027417">
    <property type="entry name" value="P-loop_NTPase"/>
</dbReference>
<dbReference type="InterPro" id="IPR000999">
    <property type="entry name" value="RNase_III_dom"/>
</dbReference>
<dbReference type="GO" id="GO:0030422">
    <property type="term" value="P:siRNA processing"/>
    <property type="evidence" value="ECO:0007669"/>
    <property type="project" value="TreeGrafter"/>
</dbReference>
<evidence type="ECO:0000256" key="5">
    <source>
        <dbReference type="ARBA" id="ARBA00022840"/>
    </source>
</evidence>
<sequence length="1506" mass="170755">MAANEQENIPPTRSYQQEMLDASLKRNVVIALDTGSGKTHIAVLRMKIECEREPIKRSWFIAPTVGLCEQQREVISSCLPVPVGLISGALQPDQWTDEKLWSQVLSTHRIIVSTPQVLLDALRHGYVNMGRDIGLLVFDEAHHAADKHPYNMIMREFYDFCSRRTAFNPPSDNVRPYVLGLTASPTFGGNIDKAFQKIERNLDSVILAPRENRDELARFVCRPEFKKIVYKPLSYKCDWQKSANVMALSVVVHSLDIQTDPTVISLYHQLASTTDPIKLKRVDQRLSQAIEKGDTFVHKGMHDFLRTAKELCIDIGPWAADWYVYSVINKALRADADAVHSLFPDRHHNEKAYLIKVLQRVQVRNAEYDAKTIVRGCSPKLNDFIAFVLHERRECEARGEIFSGIVFITRRDGALALSEILKHHPCTSAFFSVGTLLGGSESNKRNAFLDITRSLLPEKQASVLSGFRIGEKNLVVSTAVAEEGIDIQACCSVFRWDLPQNMVSWAQSRGRARRKQSSFILMFEDGGCHEQEIKKWEALEHQMVQKYNEVRQRRNAKTRKENENDDDENLEFKIESTGAKVTSHSAISHVAHFCNTLRSVAREDIQPMYDITPPDYPQGYHALSQLERSLEPLGSNPGPYGATLTLPRLIPPNQRIYTTEEKHQTKKAARRHVAFKAYMGLHKAGLLNDKLLPLNSSIAPLQEAEVQTLLRNARKREGESNVERQLDPWTTRLLGEAGDSGKCEWWLNELVVEELGNFRMFTRQDIPELDFSSDLLHDPEHGPRTFAIRPLGPASLSVYEIAAAKQYTRILFSIFYGSRLNWDDLEFAYLFLPSPDAVDPEDPWEKRRIWAEEVRSQDDKLTARDHVTIQADLLSARYNNPPDVFLVFSNHSFYKFRRWRIEPLNSEEQKAVCDTSRSKQIDIPYPLIEARPFQAQMNFLLPLRLEETSSKSVFLLPQHTAVVLDNRRNIMLALFLPSILRATFVKLIAHHFQNSPDDLSPVLKQIPLELIQTALQTPAANARRNYERLECLGDSVLKLTTCVQLLAEYPTWPEGFLAKRKDVTVSNVHLAMAAVGKRLYRWIVRGAFFTRKWAPDYARILEQGALDSVDDSTEELDEEIDKQCDIFSRTDGASQWHNDGPDNILVQFSVKTLADVVESLIGAAFLSGGYDRSVACLQAFSVDVGTVWKPITESIGGILAAVSTLGDPIPHLSHAEAIWGYTFSRKMLLVEALMHANSQSDIQSVSYERMMFLGDALLDAVIIEELYRAEEHGKVFSPGEMHVRKAALVNLHFLGFICLRAEAEFDSSIPKWDSAAKQAVPVTEKHTVRLARCLMHSSGAILDELRDTFARFERDRPRIEEELERGDVFPWVALARLQVPKFLSDIVQSTLGAIYLDSKGDMDVVKGVLERLGVMKVLNRLLRSDIDLSHPVSRLSEWAAKNQKADVVEYRTVQRYGNITCTLIVDGAEITSVTERYNGKASEDDVRFRVADAGMPLLVEKYRGKQ</sequence>
<dbReference type="GO" id="GO:0005634">
    <property type="term" value="C:nucleus"/>
    <property type="evidence" value="ECO:0007669"/>
    <property type="project" value="TreeGrafter"/>
</dbReference>
<evidence type="ECO:0000256" key="4">
    <source>
        <dbReference type="ARBA" id="ARBA00022806"/>
    </source>
</evidence>
<dbReference type="PROSITE" id="PS51194">
    <property type="entry name" value="HELICASE_CTER"/>
    <property type="match status" value="1"/>
</dbReference>
<dbReference type="SUPFAM" id="SSF69065">
    <property type="entry name" value="RNase III domain-like"/>
    <property type="match status" value="2"/>
</dbReference>
<dbReference type="PROSITE" id="PS51192">
    <property type="entry name" value="HELICASE_ATP_BIND_1"/>
    <property type="match status" value="1"/>
</dbReference>
<dbReference type="Gene3D" id="3.40.50.300">
    <property type="entry name" value="P-loop containing nucleotide triphosphate hydrolases"/>
    <property type="match status" value="2"/>
</dbReference>
<dbReference type="GO" id="GO:0005737">
    <property type="term" value="C:cytoplasm"/>
    <property type="evidence" value="ECO:0007669"/>
    <property type="project" value="TreeGrafter"/>
</dbReference>
<dbReference type="Gene3D" id="1.10.1520.10">
    <property type="entry name" value="Ribonuclease III domain"/>
    <property type="match status" value="2"/>
</dbReference>
<evidence type="ECO:0000256" key="2">
    <source>
        <dbReference type="ARBA" id="ARBA00022741"/>
    </source>
</evidence>
<keyword evidence="4" id="KW-0347">Helicase</keyword>
<dbReference type="InterPro" id="IPR014001">
    <property type="entry name" value="Helicase_ATP-bd"/>
</dbReference>
<gene>
    <name evidence="11" type="ORF">A7U60_g2499</name>
</gene>
<evidence type="ECO:0008006" key="13">
    <source>
        <dbReference type="Google" id="ProtNLM"/>
    </source>
</evidence>
<dbReference type="SUPFAM" id="SSF52540">
    <property type="entry name" value="P-loop containing nucleoside triphosphate hydrolases"/>
    <property type="match status" value="1"/>
</dbReference>
<accession>A0A9Q5I279</accession>
<evidence type="ECO:0000259" key="10">
    <source>
        <dbReference type="PROSITE" id="PS51327"/>
    </source>
</evidence>
<evidence type="ECO:0000259" key="7">
    <source>
        <dbReference type="PROSITE" id="PS50142"/>
    </source>
</evidence>
<keyword evidence="6" id="KW-0694">RNA-binding</keyword>
<evidence type="ECO:0000313" key="12">
    <source>
        <dbReference type="Proteomes" id="UP000757232"/>
    </source>
</evidence>
<dbReference type="PROSITE" id="PS51327">
    <property type="entry name" value="DICER_DSRBF"/>
    <property type="match status" value="1"/>
</dbReference>
<comment type="caution">
    <text evidence="11">The sequence shown here is derived from an EMBL/GenBank/DDBJ whole genome shotgun (WGS) entry which is preliminary data.</text>
</comment>
<name>A0A9Q5I279_SANBA</name>
<dbReference type="GO" id="GO:0004386">
    <property type="term" value="F:helicase activity"/>
    <property type="evidence" value="ECO:0007669"/>
    <property type="project" value="UniProtKB-KW"/>
</dbReference>
<dbReference type="SMART" id="SM00490">
    <property type="entry name" value="HELICc"/>
    <property type="match status" value="1"/>
</dbReference>
<dbReference type="Pfam" id="PF00270">
    <property type="entry name" value="DEAD"/>
    <property type="match status" value="1"/>
</dbReference>
<dbReference type="PROSITE" id="PS50142">
    <property type="entry name" value="RNASE_3_2"/>
    <property type="match status" value="2"/>
</dbReference>
<dbReference type="EMBL" id="LNZH02000136">
    <property type="protein sequence ID" value="OCB90323.1"/>
    <property type="molecule type" value="Genomic_DNA"/>
</dbReference>
<dbReference type="PANTHER" id="PTHR14950">
    <property type="entry name" value="DICER-RELATED"/>
    <property type="match status" value="1"/>
</dbReference>
<evidence type="ECO:0000256" key="1">
    <source>
        <dbReference type="ARBA" id="ARBA00022737"/>
    </source>
</evidence>
<dbReference type="Gene3D" id="3.30.160.380">
    <property type="entry name" value="Dicer dimerisation domain"/>
    <property type="match status" value="1"/>
</dbReference>
<feature type="domain" description="RNase III" evidence="7">
    <location>
        <begin position="992"/>
        <end position="1169"/>
    </location>
</feature>
<dbReference type="SMART" id="SM00487">
    <property type="entry name" value="DEXDc"/>
    <property type="match status" value="1"/>
</dbReference>
<dbReference type="InterPro" id="IPR038248">
    <property type="entry name" value="Dicer_dimer_sf"/>
</dbReference>
<dbReference type="PANTHER" id="PTHR14950:SF37">
    <property type="entry name" value="ENDORIBONUCLEASE DICER"/>
    <property type="match status" value="1"/>
</dbReference>
<dbReference type="Proteomes" id="UP000757232">
    <property type="component" value="Unassembled WGS sequence"/>
</dbReference>
<keyword evidence="2" id="KW-0547">Nucleotide-binding</keyword>
<keyword evidence="12" id="KW-1185">Reference proteome</keyword>
<dbReference type="CDD" id="cd18034">
    <property type="entry name" value="DEXHc_dicer"/>
    <property type="match status" value="1"/>
</dbReference>
<dbReference type="CDD" id="cd00593">
    <property type="entry name" value="RIBOc"/>
    <property type="match status" value="2"/>
</dbReference>
<dbReference type="Pfam" id="PF00271">
    <property type="entry name" value="Helicase_C"/>
    <property type="match status" value="1"/>
</dbReference>
<evidence type="ECO:0000259" key="9">
    <source>
        <dbReference type="PROSITE" id="PS51194"/>
    </source>
</evidence>
<dbReference type="OrthoDB" id="416741at2759"/>
<comment type="similarity">
    <text evidence="6">Belongs to the helicase family. Dicer subfamily.</text>
</comment>
<feature type="domain" description="RNase III" evidence="7">
    <location>
        <begin position="1212"/>
        <end position="1267"/>
    </location>
</feature>
<dbReference type="GO" id="GO:0004525">
    <property type="term" value="F:ribonuclease III activity"/>
    <property type="evidence" value="ECO:0007669"/>
    <property type="project" value="InterPro"/>
</dbReference>
<dbReference type="GO" id="GO:0003723">
    <property type="term" value="F:RNA binding"/>
    <property type="evidence" value="ECO:0007669"/>
    <property type="project" value="UniProtKB-UniRule"/>
</dbReference>
<protein>
    <recommendedName>
        <fullName evidence="13">P-loop containing nucleoside triphosphate hydrolase protein</fullName>
    </recommendedName>
</protein>
<dbReference type="InterPro" id="IPR005034">
    <property type="entry name" value="Dicer_dimerisation"/>
</dbReference>
<feature type="domain" description="Helicase C-terminal" evidence="9">
    <location>
        <begin position="380"/>
        <end position="555"/>
    </location>
</feature>
<reference evidence="11" key="1">
    <citation type="submission" date="2016-06" db="EMBL/GenBank/DDBJ databases">
        <title>Draft Genome sequence of the fungus Inonotus baumii.</title>
        <authorList>
            <person name="Zhu H."/>
            <person name="Lin W."/>
        </authorList>
    </citation>
    <scope>NUCLEOTIDE SEQUENCE</scope>
    <source>
        <strain evidence="11">821</strain>
    </source>
</reference>
<evidence type="ECO:0000256" key="3">
    <source>
        <dbReference type="ARBA" id="ARBA00022801"/>
    </source>
</evidence>
<feature type="domain" description="Dicer dsRNA-binding fold" evidence="10">
    <location>
        <begin position="586"/>
        <end position="701"/>
    </location>
</feature>
<evidence type="ECO:0000259" key="8">
    <source>
        <dbReference type="PROSITE" id="PS51192"/>
    </source>
</evidence>
<dbReference type="GO" id="GO:0005524">
    <property type="term" value="F:ATP binding"/>
    <property type="evidence" value="ECO:0007669"/>
    <property type="project" value="UniProtKB-KW"/>
</dbReference>
<dbReference type="InterPro" id="IPR036389">
    <property type="entry name" value="RNase_III_sf"/>
</dbReference>
<feature type="domain" description="Helicase ATP-binding" evidence="8">
    <location>
        <begin position="19"/>
        <end position="205"/>
    </location>
</feature>
<dbReference type="InterPro" id="IPR001650">
    <property type="entry name" value="Helicase_C-like"/>
</dbReference>
<evidence type="ECO:0000256" key="6">
    <source>
        <dbReference type="PROSITE-ProRule" id="PRU00657"/>
    </source>
</evidence>
<keyword evidence="3" id="KW-0378">Hydrolase</keyword>
<keyword evidence="5" id="KW-0067">ATP-binding</keyword>
<organism evidence="11 12">
    <name type="scientific">Sanghuangporus baumii</name>
    <name type="common">Phellinus baumii</name>
    <dbReference type="NCBI Taxonomy" id="108892"/>
    <lineage>
        <taxon>Eukaryota</taxon>
        <taxon>Fungi</taxon>
        <taxon>Dikarya</taxon>
        <taxon>Basidiomycota</taxon>
        <taxon>Agaricomycotina</taxon>
        <taxon>Agaricomycetes</taxon>
        <taxon>Hymenochaetales</taxon>
        <taxon>Hymenochaetaceae</taxon>
        <taxon>Sanghuangporus</taxon>
    </lineage>
</organism>
<keyword evidence="1" id="KW-0677">Repeat</keyword>
<dbReference type="Pfam" id="PF03368">
    <property type="entry name" value="Dicer_dimer"/>
    <property type="match status" value="1"/>
</dbReference>
<evidence type="ECO:0000313" key="11">
    <source>
        <dbReference type="EMBL" id="OCB90323.1"/>
    </source>
</evidence>
<proteinExistence type="inferred from homology"/>
<dbReference type="InterPro" id="IPR011545">
    <property type="entry name" value="DEAD/DEAH_box_helicase_dom"/>
</dbReference>